<protein>
    <submittedName>
        <fullName evidence="2">Uncharacterized protein</fullName>
    </submittedName>
</protein>
<feature type="compositionally biased region" description="Basic and acidic residues" evidence="1">
    <location>
        <begin position="39"/>
        <end position="50"/>
    </location>
</feature>
<feature type="region of interest" description="Disordered" evidence="1">
    <location>
        <begin position="134"/>
        <end position="166"/>
    </location>
</feature>
<accession>A0AAN6UNX8</accession>
<evidence type="ECO:0000256" key="1">
    <source>
        <dbReference type="SAM" id="MobiDB-lite"/>
    </source>
</evidence>
<feature type="compositionally biased region" description="Polar residues" evidence="1">
    <location>
        <begin position="58"/>
        <end position="68"/>
    </location>
</feature>
<dbReference type="EMBL" id="MU853404">
    <property type="protein sequence ID" value="KAK4136259.1"/>
    <property type="molecule type" value="Genomic_DNA"/>
</dbReference>
<proteinExistence type="predicted"/>
<reference evidence="2" key="2">
    <citation type="submission" date="2023-05" db="EMBL/GenBank/DDBJ databases">
        <authorList>
            <consortium name="Lawrence Berkeley National Laboratory"/>
            <person name="Steindorff A."/>
            <person name="Hensen N."/>
            <person name="Bonometti L."/>
            <person name="Westerberg I."/>
            <person name="Brannstrom I.O."/>
            <person name="Guillou S."/>
            <person name="Cros-Aarteil S."/>
            <person name="Calhoun S."/>
            <person name="Haridas S."/>
            <person name="Kuo A."/>
            <person name="Mondo S."/>
            <person name="Pangilinan J."/>
            <person name="Riley R."/>
            <person name="Labutti K."/>
            <person name="Andreopoulos B."/>
            <person name="Lipzen A."/>
            <person name="Chen C."/>
            <person name="Yanf M."/>
            <person name="Daum C."/>
            <person name="Ng V."/>
            <person name="Clum A."/>
            <person name="Ohm R."/>
            <person name="Martin F."/>
            <person name="Silar P."/>
            <person name="Natvig D."/>
            <person name="Lalanne C."/>
            <person name="Gautier V."/>
            <person name="Ament-Velasquez S.L."/>
            <person name="Kruys A."/>
            <person name="Hutchinson M.I."/>
            <person name="Powell A.J."/>
            <person name="Barry K."/>
            <person name="Miller A.N."/>
            <person name="Grigoriev I.V."/>
            <person name="Debuchy R."/>
            <person name="Gladieux P."/>
            <person name="Thoren M.H."/>
            <person name="Johannesson H."/>
        </authorList>
    </citation>
    <scope>NUCLEOTIDE SEQUENCE</scope>
    <source>
        <strain evidence="2">CBS 123565</strain>
    </source>
</reference>
<organism evidence="2 3">
    <name type="scientific">Trichocladium antarcticum</name>
    <dbReference type="NCBI Taxonomy" id="1450529"/>
    <lineage>
        <taxon>Eukaryota</taxon>
        <taxon>Fungi</taxon>
        <taxon>Dikarya</taxon>
        <taxon>Ascomycota</taxon>
        <taxon>Pezizomycotina</taxon>
        <taxon>Sordariomycetes</taxon>
        <taxon>Sordariomycetidae</taxon>
        <taxon>Sordariales</taxon>
        <taxon>Chaetomiaceae</taxon>
        <taxon>Trichocladium</taxon>
    </lineage>
</organism>
<feature type="region of interest" description="Disordered" evidence="1">
    <location>
        <begin position="1"/>
        <end position="94"/>
    </location>
</feature>
<feature type="compositionally biased region" description="Acidic residues" evidence="1">
    <location>
        <begin position="149"/>
        <end position="158"/>
    </location>
</feature>
<feature type="compositionally biased region" description="Polar residues" evidence="1">
    <location>
        <begin position="244"/>
        <end position="256"/>
    </location>
</feature>
<comment type="caution">
    <text evidence="2">The sequence shown here is derived from an EMBL/GenBank/DDBJ whole genome shotgun (WGS) entry which is preliminary data.</text>
</comment>
<dbReference type="AlphaFoldDB" id="A0AAN6UNX8"/>
<keyword evidence="3" id="KW-1185">Reference proteome</keyword>
<name>A0AAN6UNX8_9PEZI</name>
<sequence>MPDSETDRPGSSAGRGYQPSPIPPSRRPSVASRASRSSLRREYERHEAPMHPRPASVAYSSRPQTPQVVTAPPLNEAPPPSSPSPLQPPAAESPFSPLFALLTSTSHASSRQTIHHPTVHYLFADDDPEILMAALAQHHREPHKNNNNNDDDGEDNDDPNSAQRDRAIIMDMERAATDGAEAQLEVAWASSLSPDWAVTSARLSRVEGAGGPDGGVRADGPSGGLVLKIEGVSIEPASGPPGPKTSSPESELQSSGGSAGRQQIAPGAEEYADLLQDFEKRMVVLRKVVEAGAARQRALGSTRME</sequence>
<feature type="compositionally biased region" description="Low complexity" evidence="1">
    <location>
        <begin position="27"/>
        <end position="37"/>
    </location>
</feature>
<reference evidence="2" key="1">
    <citation type="journal article" date="2023" name="Mol. Phylogenet. Evol.">
        <title>Genome-scale phylogeny and comparative genomics of the fungal order Sordariales.</title>
        <authorList>
            <person name="Hensen N."/>
            <person name="Bonometti L."/>
            <person name="Westerberg I."/>
            <person name="Brannstrom I.O."/>
            <person name="Guillou S."/>
            <person name="Cros-Aarteil S."/>
            <person name="Calhoun S."/>
            <person name="Haridas S."/>
            <person name="Kuo A."/>
            <person name="Mondo S."/>
            <person name="Pangilinan J."/>
            <person name="Riley R."/>
            <person name="LaButti K."/>
            <person name="Andreopoulos B."/>
            <person name="Lipzen A."/>
            <person name="Chen C."/>
            <person name="Yan M."/>
            <person name="Daum C."/>
            <person name="Ng V."/>
            <person name="Clum A."/>
            <person name="Steindorff A."/>
            <person name="Ohm R.A."/>
            <person name="Martin F."/>
            <person name="Silar P."/>
            <person name="Natvig D.O."/>
            <person name="Lalanne C."/>
            <person name="Gautier V."/>
            <person name="Ament-Velasquez S.L."/>
            <person name="Kruys A."/>
            <person name="Hutchinson M.I."/>
            <person name="Powell A.J."/>
            <person name="Barry K."/>
            <person name="Miller A.N."/>
            <person name="Grigoriev I.V."/>
            <person name="Debuchy R."/>
            <person name="Gladieux P."/>
            <person name="Hiltunen Thoren M."/>
            <person name="Johannesson H."/>
        </authorList>
    </citation>
    <scope>NUCLEOTIDE SEQUENCE</scope>
    <source>
        <strain evidence="2">CBS 123565</strain>
    </source>
</reference>
<evidence type="ECO:0000313" key="3">
    <source>
        <dbReference type="Proteomes" id="UP001304895"/>
    </source>
</evidence>
<feature type="compositionally biased region" description="Pro residues" evidence="1">
    <location>
        <begin position="75"/>
        <end position="88"/>
    </location>
</feature>
<dbReference type="Proteomes" id="UP001304895">
    <property type="component" value="Unassembled WGS sequence"/>
</dbReference>
<feature type="region of interest" description="Disordered" evidence="1">
    <location>
        <begin position="231"/>
        <end position="267"/>
    </location>
</feature>
<evidence type="ECO:0000313" key="2">
    <source>
        <dbReference type="EMBL" id="KAK4136259.1"/>
    </source>
</evidence>
<gene>
    <name evidence="2" type="ORF">BT67DRAFT_440412</name>
</gene>